<dbReference type="RefSeq" id="XP_022630582.1">
    <property type="nucleotide sequence ID" value="XM_022775207.1"/>
</dbReference>
<keyword evidence="2" id="KW-0677">Repeat</keyword>
<dbReference type="PANTHER" id="PTHR22839:SF0">
    <property type="entry name" value="THO COMPLEX SUBUNIT 3"/>
    <property type="match status" value="1"/>
</dbReference>
<dbReference type="GeneID" id="34687922"/>
<comment type="similarity">
    <text evidence="3">Belongs to the THOC3 family.</text>
</comment>
<feature type="region of interest" description="Disordered" evidence="5">
    <location>
        <begin position="33"/>
        <end position="55"/>
    </location>
</feature>
<dbReference type="Proteomes" id="UP000054304">
    <property type="component" value="Unassembled WGS sequence"/>
</dbReference>
<dbReference type="SMART" id="SM00320">
    <property type="entry name" value="WD40"/>
    <property type="match status" value="6"/>
</dbReference>
<dbReference type="PROSITE" id="PS50294">
    <property type="entry name" value="WD_REPEATS_REGION"/>
    <property type="match status" value="1"/>
</dbReference>
<accession>A0A0C7NDG0</accession>
<dbReference type="STRING" id="1245769.A0A0C7NDG0"/>
<feature type="repeat" description="WD" evidence="4">
    <location>
        <begin position="245"/>
        <end position="286"/>
    </location>
</feature>
<keyword evidence="7" id="KW-1185">Reference proteome</keyword>
<feature type="repeat" description="WD" evidence="4">
    <location>
        <begin position="47"/>
        <end position="88"/>
    </location>
</feature>
<dbReference type="GO" id="GO:0000445">
    <property type="term" value="C:THO complex part of transcription export complex"/>
    <property type="evidence" value="ECO:0007669"/>
    <property type="project" value="TreeGrafter"/>
</dbReference>
<evidence type="ECO:0000256" key="2">
    <source>
        <dbReference type="ARBA" id="ARBA00022737"/>
    </source>
</evidence>
<dbReference type="PROSITE" id="PS50082">
    <property type="entry name" value="WD_REPEATS_2"/>
    <property type="match status" value="2"/>
</dbReference>
<dbReference type="Pfam" id="PF00400">
    <property type="entry name" value="WD40"/>
    <property type="match status" value="2"/>
</dbReference>
<dbReference type="InterPro" id="IPR040132">
    <property type="entry name" value="Tex1/THOC3"/>
</dbReference>
<dbReference type="GO" id="GO:0006406">
    <property type="term" value="P:mRNA export from nucleus"/>
    <property type="evidence" value="ECO:0007669"/>
    <property type="project" value="InterPro"/>
</dbReference>
<dbReference type="Gene3D" id="2.130.10.10">
    <property type="entry name" value="YVTN repeat-like/Quinoprotein amine dehydrogenase"/>
    <property type="match status" value="2"/>
</dbReference>
<evidence type="ECO:0000313" key="7">
    <source>
        <dbReference type="Proteomes" id="UP000054304"/>
    </source>
</evidence>
<organism evidence="6 7">
    <name type="scientific">Lachancea lanzarotensis</name>
    <dbReference type="NCBI Taxonomy" id="1245769"/>
    <lineage>
        <taxon>Eukaryota</taxon>
        <taxon>Fungi</taxon>
        <taxon>Dikarya</taxon>
        <taxon>Ascomycota</taxon>
        <taxon>Saccharomycotina</taxon>
        <taxon>Saccharomycetes</taxon>
        <taxon>Saccharomycetales</taxon>
        <taxon>Saccharomycetaceae</taxon>
        <taxon>Lachancea</taxon>
    </lineage>
</organism>
<dbReference type="AlphaFoldDB" id="A0A0C7NDG0"/>
<feature type="compositionally biased region" description="Low complexity" evidence="5">
    <location>
        <begin position="33"/>
        <end position="43"/>
    </location>
</feature>
<gene>
    <name evidence="6" type="ORF">LALA0_S11e02630g</name>
</gene>
<dbReference type="HOGENOM" id="CLU_672809_0_0_1"/>
<dbReference type="InterPro" id="IPR015943">
    <property type="entry name" value="WD40/YVTN_repeat-like_dom_sf"/>
</dbReference>
<name>A0A0C7NDG0_9SACH</name>
<dbReference type="InterPro" id="IPR001680">
    <property type="entry name" value="WD40_rpt"/>
</dbReference>
<dbReference type="InterPro" id="IPR036322">
    <property type="entry name" value="WD40_repeat_dom_sf"/>
</dbReference>
<dbReference type="InterPro" id="IPR019775">
    <property type="entry name" value="WD40_repeat_CS"/>
</dbReference>
<feature type="region of interest" description="Disordered" evidence="5">
    <location>
        <begin position="362"/>
        <end position="409"/>
    </location>
</feature>
<keyword evidence="1 4" id="KW-0853">WD repeat</keyword>
<dbReference type="OrthoDB" id="340259at2759"/>
<evidence type="ECO:0000256" key="5">
    <source>
        <dbReference type="SAM" id="MobiDB-lite"/>
    </source>
</evidence>
<sequence>MTASISIPNTLSTHHSKVFAKFEKNVLPDQHFSQVSSRTSSKSTEFTDNPKTPVGSLEFHPTGAYVVYTRLDGTLNMWKLKSDRAEDYKPLTLDLANDSIGFSKSCVSWSPFTGFLFAMVDGSSAIRIFDASTGANIKTLHSDDDDRYNVCTYDPNGKWLATVTQNNQVLLFDVDADYQLAWRSPLLRSANTTQSIPAPAKELSSYHTTSLIWSHDSSKIYAAFDSGEIRIYDVLAAGLQELIHVSGHTGPVNCLRLTQTGSYLLAAGEDTVCSIWDLSSMCCVFTINDFPDSIRDMDISHGESVIALSSPSCIQIYALETRESIYKVEFNSLISGPKFRFYPGRLTFISTTDNDLVTKFHRPEPTEEFTGNGATDKKPRPDRRPGIGGRRRDADAPPRSRFVRRSARR</sequence>
<dbReference type="PANTHER" id="PTHR22839">
    <property type="entry name" value="THO COMPLEX SUBUNIT 3 THO3"/>
    <property type="match status" value="1"/>
</dbReference>
<proteinExistence type="inferred from homology"/>
<protein>
    <submittedName>
        <fullName evidence="6">LALA0S11e02630g1_1</fullName>
    </submittedName>
</protein>
<evidence type="ECO:0000256" key="3">
    <source>
        <dbReference type="ARBA" id="ARBA00046343"/>
    </source>
</evidence>
<evidence type="ECO:0000256" key="1">
    <source>
        <dbReference type="ARBA" id="ARBA00022574"/>
    </source>
</evidence>
<dbReference type="EMBL" id="LN736370">
    <property type="protein sequence ID" value="CEP64374.1"/>
    <property type="molecule type" value="Genomic_DNA"/>
</dbReference>
<evidence type="ECO:0000256" key="4">
    <source>
        <dbReference type="PROSITE-ProRule" id="PRU00221"/>
    </source>
</evidence>
<evidence type="ECO:0000313" key="6">
    <source>
        <dbReference type="EMBL" id="CEP64374.1"/>
    </source>
</evidence>
<reference evidence="6 7" key="1">
    <citation type="submission" date="2014-12" db="EMBL/GenBank/DDBJ databases">
        <authorList>
            <person name="Neuveglise Cecile"/>
        </authorList>
    </citation>
    <scope>NUCLEOTIDE SEQUENCE [LARGE SCALE GENOMIC DNA]</scope>
    <source>
        <strain evidence="6 7">CBS 12615</strain>
    </source>
</reference>
<feature type="compositionally biased region" description="Basic and acidic residues" evidence="5">
    <location>
        <begin position="375"/>
        <end position="398"/>
    </location>
</feature>
<dbReference type="PROSITE" id="PS00678">
    <property type="entry name" value="WD_REPEATS_1"/>
    <property type="match status" value="1"/>
</dbReference>
<dbReference type="SUPFAM" id="SSF50978">
    <property type="entry name" value="WD40 repeat-like"/>
    <property type="match status" value="1"/>
</dbReference>